<dbReference type="GO" id="GO:0020037">
    <property type="term" value="F:heme binding"/>
    <property type="evidence" value="ECO:0007669"/>
    <property type="project" value="InterPro"/>
</dbReference>
<evidence type="ECO:0000256" key="11">
    <source>
        <dbReference type="PIRSR" id="PIRSR602403-1"/>
    </source>
</evidence>
<sequence>MAAAVIGFAGVANPIAAASSFRRRERKNLSQSRSALTGGSSSSELRSRASLRAGEQRRSRHGAKVRCVSISKDTPPTTTTLPLREIPGDYGLPFFGAFADKMAYYWTEKLPKFYENRRDKYKSTVYRMNTVPGPPGFPDPRVIILLDEKSFPILFDVSKVEKKDVFTGTYHPDFKYTGGYRVLPYLDPSEEKHALLKGFCFEVLKSSGRRVFPELHAKLAAVFDGWEAGLQKDGKTSATKDLGMATLRFIVTAFTGQDPTAPDVKHSLGAGAPTTSKLWLAPQILPIFVPPAGVPKLLIPLIELLIHTFPIPYFFVKSQHSKICDFFRSHAGHLLDVAESQFGLARDEALHNLVFYTIFNAWGGIDILFPILVRRVGSTSPEFQRELGAEVRRAIEANGGLNPAALRDMPTVQSAVWEALRIEPPVPFQYGRAKEDLIVESHEAAFQVKKGEMLAGYMPMACRDPKVFTDPDSYNPKRFLGDEGQKLVQYVLWSNGPETEDPTLANKQCPGKNFIVTLSQLFVAEIFSRFETIQVDYASGELRSLKRRFCFLGLESMQPGASQVSARHQFVTSFPLNVLHWVSGIEISDKMAHYHHLPSVARAKEGNCIIVVVRRRLCL</sequence>
<evidence type="ECO:0000313" key="13">
    <source>
        <dbReference type="EMBL" id="OAE20807.1"/>
    </source>
</evidence>
<dbReference type="AlphaFoldDB" id="A0A176VJS1"/>
<protein>
    <recommendedName>
        <fullName evidence="15">Allene oxide synthase</fullName>
    </recommendedName>
</protein>
<keyword evidence="4 11" id="KW-0479">Metal-binding</keyword>
<dbReference type="GO" id="GO:0016125">
    <property type="term" value="P:sterol metabolic process"/>
    <property type="evidence" value="ECO:0007669"/>
    <property type="project" value="TreeGrafter"/>
</dbReference>
<evidence type="ECO:0000256" key="6">
    <source>
        <dbReference type="ARBA" id="ARBA00022832"/>
    </source>
</evidence>
<evidence type="ECO:0000256" key="1">
    <source>
        <dbReference type="ARBA" id="ARBA00010617"/>
    </source>
</evidence>
<dbReference type="InterPro" id="IPR002403">
    <property type="entry name" value="Cyt_P450_E_grp-IV"/>
</dbReference>
<evidence type="ECO:0000256" key="10">
    <source>
        <dbReference type="ARBA" id="ARBA00023239"/>
    </source>
</evidence>
<comment type="similarity">
    <text evidence="1">Belongs to the cytochrome P450 family.</text>
</comment>
<dbReference type="Proteomes" id="UP000077202">
    <property type="component" value="Unassembled WGS sequence"/>
</dbReference>
<proteinExistence type="inferred from homology"/>
<feature type="compositionally biased region" description="Low complexity" evidence="12">
    <location>
        <begin position="30"/>
        <end position="53"/>
    </location>
</feature>
<feature type="binding site" description="axial binding residue" evidence="11">
    <location>
        <position position="509"/>
    </location>
    <ligand>
        <name>heme</name>
        <dbReference type="ChEBI" id="CHEBI:30413"/>
    </ligand>
    <ligandPart>
        <name>Fe</name>
        <dbReference type="ChEBI" id="CHEBI:18248"/>
    </ligandPart>
</feature>
<keyword evidence="2" id="KW-0444">Lipid biosynthesis</keyword>
<dbReference type="Pfam" id="PF00067">
    <property type="entry name" value="p450"/>
    <property type="match status" value="1"/>
</dbReference>
<evidence type="ECO:0008006" key="15">
    <source>
        <dbReference type="Google" id="ProtNLM"/>
    </source>
</evidence>
<keyword evidence="14" id="KW-1185">Reference proteome</keyword>
<comment type="cofactor">
    <cofactor evidence="11">
        <name>heme</name>
        <dbReference type="ChEBI" id="CHEBI:30413"/>
    </cofactor>
</comment>
<dbReference type="PANTHER" id="PTHR24286:SF255">
    <property type="entry name" value="ALLENE OXIDE SYNTHASE, CHLOROPLASTIC"/>
    <property type="match status" value="1"/>
</dbReference>
<dbReference type="CDD" id="cd11071">
    <property type="entry name" value="CYP74"/>
    <property type="match status" value="1"/>
</dbReference>
<dbReference type="PANTHER" id="PTHR24286">
    <property type="entry name" value="CYTOCHROME P450 26"/>
    <property type="match status" value="1"/>
</dbReference>
<dbReference type="InterPro" id="IPR001128">
    <property type="entry name" value="Cyt_P450"/>
</dbReference>
<evidence type="ECO:0000256" key="4">
    <source>
        <dbReference type="ARBA" id="ARBA00022723"/>
    </source>
</evidence>
<dbReference type="InterPro" id="IPR036396">
    <property type="entry name" value="Cyt_P450_sf"/>
</dbReference>
<keyword evidence="9" id="KW-0275">Fatty acid biosynthesis</keyword>
<dbReference type="GO" id="GO:0016829">
    <property type="term" value="F:lyase activity"/>
    <property type="evidence" value="ECO:0007669"/>
    <property type="project" value="UniProtKB-KW"/>
</dbReference>
<organism evidence="13 14">
    <name type="scientific">Marchantia polymorpha subsp. ruderalis</name>
    <dbReference type="NCBI Taxonomy" id="1480154"/>
    <lineage>
        <taxon>Eukaryota</taxon>
        <taxon>Viridiplantae</taxon>
        <taxon>Streptophyta</taxon>
        <taxon>Embryophyta</taxon>
        <taxon>Marchantiophyta</taxon>
        <taxon>Marchantiopsida</taxon>
        <taxon>Marchantiidae</taxon>
        <taxon>Marchantiales</taxon>
        <taxon>Marchantiaceae</taxon>
        <taxon>Marchantia</taxon>
    </lineage>
</organism>
<keyword evidence="8" id="KW-0443">Lipid metabolism</keyword>
<keyword evidence="7 11" id="KW-0408">Iron</keyword>
<dbReference type="PRINTS" id="PR00465">
    <property type="entry name" value="EP450IV"/>
</dbReference>
<dbReference type="GO" id="GO:0004497">
    <property type="term" value="F:monooxygenase activity"/>
    <property type="evidence" value="ECO:0007669"/>
    <property type="project" value="InterPro"/>
</dbReference>
<evidence type="ECO:0000256" key="8">
    <source>
        <dbReference type="ARBA" id="ARBA00023098"/>
    </source>
</evidence>
<feature type="region of interest" description="Disordered" evidence="12">
    <location>
        <begin position="26"/>
        <end position="64"/>
    </location>
</feature>
<keyword evidence="5" id="KW-0925">Oxylipin biosynthesis</keyword>
<dbReference type="GO" id="GO:0006633">
    <property type="term" value="P:fatty acid biosynthetic process"/>
    <property type="evidence" value="ECO:0007669"/>
    <property type="project" value="UniProtKB-KW"/>
</dbReference>
<keyword evidence="10" id="KW-0456">Lyase</keyword>
<dbReference type="GO" id="GO:0031408">
    <property type="term" value="P:oxylipin biosynthetic process"/>
    <property type="evidence" value="ECO:0007669"/>
    <property type="project" value="UniProtKB-KW"/>
</dbReference>
<gene>
    <name evidence="13" type="ORF">AXG93_1748s1120</name>
</gene>
<dbReference type="GO" id="GO:0016705">
    <property type="term" value="F:oxidoreductase activity, acting on paired donors, with incorporation or reduction of molecular oxygen"/>
    <property type="evidence" value="ECO:0007669"/>
    <property type="project" value="InterPro"/>
</dbReference>
<evidence type="ECO:0000313" key="14">
    <source>
        <dbReference type="Proteomes" id="UP000077202"/>
    </source>
</evidence>
<dbReference type="Gene3D" id="1.10.630.10">
    <property type="entry name" value="Cytochrome P450"/>
    <property type="match status" value="1"/>
</dbReference>
<evidence type="ECO:0000256" key="2">
    <source>
        <dbReference type="ARBA" id="ARBA00022516"/>
    </source>
</evidence>
<keyword evidence="6" id="KW-0276">Fatty acid metabolism</keyword>
<evidence type="ECO:0000256" key="3">
    <source>
        <dbReference type="ARBA" id="ARBA00022617"/>
    </source>
</evidence>
<dbReference type="SUPFAM" id="SSF48264">
    <property type="entry name" value="Cytochrome P450"/>
    <property type="match status" value="1"/>
</dbReference>
<accession>A0A176VJS1</accession>
<dbReference type="GO" id="GO:0005506">
    <property type="term" value="F:iron ion binding"/>
    <property type="evidence" value="ECO:0007669"/>
    <property type="project" value="InterPro"/>
</dbReference>
<keyword evidence="3 11" id="KW-0349">Heme</keyword>
<dbReference type="FunFam" id="1.10.630.10:FF:000024">
    <property type="entry name" value="Allene oxide synthase, chloroplastic"/>
    <property type="match status" value="1"/>
</dbReference>
<reference evidence="13" key="1">
    <citation type="submission" date="2016-03" db="EMBL/GenBank/DDBJ databases">
        <title>Mechanisms controlling the formation of the plant cell surface in tip-growing cells are functionally conserved among land plants.</title>
        <authorList>
            <person name="Honkanen S."/>
            <person name="Jones V.A."/>
            <person name="Morieri G."/>
            <person name="Champion C."/>
            <person name="Hetherington A.J."/>
            <person name="Kelly S."/>
            <person name="Saint-Marcoux D."/>
            <person name="Proust H."/>
            <person name="Prescott H."/>
            <person name="Dolan L."/>
        </authorList>
    </citation>
    <scope>NUCLEOTIDE SEQUENCE [LARGE SCALE GENOMIC DNA]</scope>
    <source>
        <tissue evidence="13">Whole gametophyte</tissue>
    </source>
</reference>
<evidence type="ECO:0000256" key="12">
    <source>
        <dbReference type="SAM" id="MobiDB-lite"/>
    </source>
</evidence>
<evidence type="ECO:0000256" key="7">
    <source>
        <dbReference type="ARBA" id="ARBA00023004"/>
    </source>
</evidence>
<comment type="caution">
    <text evidence="13">The sequence shown here is derived from an EMBL/GenBank/DDBJ whole genome shotgun (WGS) entry which is preliminary data.</text>
</comment>
<name>A0A176VJS1_MARPO</name>
<dbReference type="EMBL" id="LVLJ01003584">
    <property type="protein sequence ID" value="OAE20807.1"/>
    <property type="molecule type" value="Genomic_DNA"/>
</dbReference>
<evidence type="ECO:0000256" key="5">
    <source>
        <dbReference type="ARBA" id="ARBA00022767"/>
    </source>
</evidence>
<evidence type="ECO:0000256" key="9">
    <source>
        <dbReference type="ARBA" id="ARBA00023160"/>
    </source>
</evidence>